<feature type="signal peptide" evidence="4">
    <location>
        <begin position="1"/>
        <end position="25"/>
    </location>
</feature>
<dbReference type="Pfam" id="PF09084">
    <property type="entry name" value="NMT1"/>
    <property type="match status" value="1"/>
</dbReference>
<dbReference type="InterPro" id="IPR001638">
    <property type="entry name" value="Solute-binding_3/MltF_N"/>
</dbReference>
<feature type="domain" description="Solute-binding protein family 3/N-terminal" evidence="5">
    <location>
        <begin position="50"/>
        <end position="273"/>
    </location>
</feature>
<dbReference type="Proteomes" id="UP000829069">
    <property type="component" value="Chromosome"/>
</dbReference>
<dbReference type="PANTHER" id="PTHR30024">
    <property type="entry name" value="ALIPHATIC SULFONATES-BINDING PROTEIN-RELATED"/>
    <property type="match status" value="1"/>
</dbReference>
<dbReference type="Gene3D" id="3.40.190.10">
    <property type="entry name" value="Periplasmic binding protein-like II"/>
    <property type="match status" value="2"/>
</dbReference>
<evidence type="ECO:0000313" key="7">
    <source>
        <dbReference type="Proteomes" id="UP000829069"/>
    </source>
</evidence>
<evidence type="ECO:0000256" key="4">
    <source>
        <dbReference type="SAM" id="SignalP"/>
    </source>
</evidence>
<dbReference type="InterPro" id="IPR015168">
    <property type="entry name" value="SsuA/THI5"/>
</dbReference>
<dbReference type="EMBL" id="CP093326">
    <property type="protein sequence ID" value="UNK46249.1"/>
    <property type="molecule type" value="Genomic_DNA"/>
</dbReference>
<dbReference type="PROSITE" id="PS51257">
    <property type="entry name" value="PROKAR_LIPOPROTEIN"/>
    <property type="match status" value="1"/>
</dbReference>
<comment type="similarity">
    <text evidence="2">Belongs to the bacterial solute-binding protein SsuA/TauA family.</text>
</comment>
<sequence length="335" mass="35077">MERESVKKIRAAVALAAVLALTACGGGSPSGGGGETAPAGGGEASGGMTKINVGVIPIVDVAPIYLGKEEGFFEEEGLDLELTLAQGGAAIIPAITSGQMDFGFSNVTSLVIARSKGLDMKMVANGVATTGDRDKDFAAVMVKPDSGIKDIPDLVGKRIGVNTLNNISDSTIREAVEQSGGDSSNLNFVEMPFPDMPAALANDQVDAIAAVEPFATIVAGDGAVPVFSNYAYPVKDLTVAAYFTSDKNAQEKPEVTEAFVRAMKKSLAFADENPDKVREILPTYTKLDPATIEKLTLPKFPQEVNADSIQEIADISLKNGLIEEIPDMKALLPQQ</sequence>
<evidence type="ECO:0000256" key="2">
    <source>
        <dbReference type="ARBA" id="ARBA00010742"/>
    </source>
</evidence>
<accession>A0ABY3WEX8</accession>
<proteinExistence type="inferred from homology"/>
<evidence type="ECO:0000259" key="5">
    <source>
        <dbReference type="SMART" id="SM00062"/>
    </source>
</evidence>
<gene>
    <name evidence="6" type="ORF">MNQ99_02450</name>
</gene>
<dbReference type="SUPFAM" id="SSF53850">
    <property type="entry name" value="Periplasmic binding protein-like II"/>
    <property type="match status" value="1"/>
</dbReference>
<dbReference type="SMART" id="SM00062">
    <property type="entry name" value="PBPb"/>
    <property type="match status" value="1"/>
</dbReference>
<dbReference type="RefSeq" id="WP_127512319.1">
    <property type="nucleotide sequence ID" value="NZ_CP093326.1"/>
</dbReference>
<name>A0ABY3WEX8_9MICC</name>
<organism evidence="6 7">
    <name type="scientific">Arthrobacter sulfonylureivorans</name>
    <dbReference type="NCBI Taxonomy" id="2486855"/>
    <lineage>
        <taxon>Bacteria</taxon>
        <taxon>Bacillati</taxon>
        <taxon>Actinomycetota</taxon>
        <taxon>Actinomycetes</taxon>
        <taxon>Micrococcales</taxon>
        <taxon>Micrococcaceae</taxon>
        <taxon>Arthrobacter</taxon>
    </lineage>
</organism>
<evidence type="ECO:0000313" key="6">
    <source>
        <dbReference type="EMBL" id="UNK46249.1"/>
    </source>
</evidence>
<keyword evidence="7" id="KW-1185">Reference proteome</keyword>
<dbReference type="PANTHER" id="PTHR30024:SF47">
    <property type="entry name" value="TAURINE-BINDING PERIPLASMIC PROTEIN"/>
    <property type="match status" value="1"/>
</dbReference>
<comment type="subcellular location">
    <subcellularLocation>
        <location evidence="1">Periplasm</location>
    </subcellularLocation>
</comment>
<keyword evidence="3 4" id="KW-0732">Signal</keyword>
<evidence type="ECO:0000256" key="1">
    <source>
        <dbReference type="ARBA" id="ARBA00004418"/>
    </source>
</evidence>
<reference evidence="6 7" key="1">
    <citation type="submission" date="2022-03" db="EMBL/GenBank/DDBJ databases">
        <title>Isotopic signatures of nitrous oxide derived from detoxification processes.</title>
        <authorList>
            <person name="Behrendt U."/>
            <person name="Buchen C."/>
            <person name="Well R."/>
            <person name="Ulrich A."/>
            <person name="Rohe L."/>
            <person name="Kolb S."/>
            <person name="Schloter M."/>
            <person name="Horn M.A."/>
            <person name="Augustin J."/>
        </authorList>
    </citation>
    <scope>NUCLEOTIDE SEQUENCE [LARGE SCALE GENOMIC DNA]</scope>
    <source>
        <strain evidence="6 7">S4-C24</strain>
    </source>
</reference>
<evidence type="ECO:0000256" key="3">
    <source>
        <dbReference type="ARBA" id="ARBA00022729"/>
    </source>
</evidence>
<feature type="chain" id="PRO_5046603736" evidence="4">
    <location>
        <begin position="26"/>
        <end position="335"/>
    </location>
</feature>
<protein>
    <submittedName>
        <fullName evidence="6">ABC transporter substrate-binding protein</fullName>
    </submittedName>
</protein>